<proteinExistence type="predicted"/>
<keyword evidence="1" id="KW-0732">Signal</keyword>
<evidence type="ECO:0000313" key="2">
    <source>
        <dbReference type="EMBL" id="JAG08761.1"/>
    </source>
</evidence>
<reference evidence="2" key="1">
    <citation type="journal article" date="2014" name="PLoS ONE">
        <title>Transcriptome-Based Identification of ABC Transporters in the Western Tarnished Plant Bug Lygus hesperus.</title>
        <authorList>
            <person name="Hull J.J."/>
            <person name="Chaney K."/>
            <person name="Geib S.M."/>
            <person name="Fabrick J.A."/>
            <person name="Brent C.S."/>
            <person name="Walsh D."/>
            <person name="Lavine L.C."/>
        </authorList>
    </citation>
    <scope>NUCLEOTIDE SEQUENCE</scope>
</reference>
<protein>
    <submittedName>
        <fullName evidence="2">Putative lipoprotein ydeK</fullName>
    </submittedName>
</protein>
<dbReference type="EMBL" id="GBHO01034843">
    <property type="protein sequence ID" value="JAG08761.1"/>
    <property type="molecule type" value="Transcribed_RNA"/>
</dbReference>
<feature type="signal peptide" evidence="1">
    <location>
        <begin position="1"/>
        <end position="19"/>
    </location>
</feature>
<keyword evidence="2" id="KW-0449">Lipoprotein</keyword>
<feature type="chain" id="PRO_5002069205" evidence="1">
    <location>
        <begin position="20"/>
        <end position="108"/>
    </location>
</feature>
<accession>A0A0A9WMV6</accession>
<name>A0A0A9WMV6_LYGHE</name>
<dbReference type="AlphaFoldDB" id="A0A0A9WMV6"/>
<organism evidence="2">
    <name type="scientific">Lygus hesperus</name>
    <name type="common">Western plant bug</name>
    <dbReference type="NCBI Taxonomy" id="30085"/>
    <lineage>
        <taxon>Eukaryota</taxon>
        <taxon>Metazoa</taxon>
        <taxon>Ecdysozoa</taxon>
        <taxon>Arthropoda</taxon>
        <taxon>Hexapoda</taxon>
        <taxon>Insecta</taxon>
        <taxon>Pterygota</taxon>
        <taxon>Neoptera</taxon>
        <taxon>Paraneoptera</taxon>
        <taxon>Hemiptera</taxon>
        <taxon>Heteroptera</taxon>
        <taxon>Panheteroptera</taxon>
        <taxon>Cimicomorpha</taxon>
        <taxon>Miridae</taxon>
        <taxon>Mirini</taxon>
        <taxon>Lygus</taxon>
    </lineage>
</organism>
<gene>
    <name evidence="2" type="primary">ydeK</name>
    <name evidence="2" type="ORF">CM83_1744</name>
</gene>
<sequence length="108" mass="11802">DRALLYVVLGICFLGVVFAGTVPALQTMVGGTSVNKINDKSVGEVQLDGSNSEDDFMRGRRVDSNQHLKIRSIPDLYKIPKMRCKPNTKFLPKLGKCVHVVKLALSGS</sequence>
<feature type="non-terminal residue" evidence="2">
    <location>
        <position position="1"/>
    </location>
</feature>
<reference evidence="2" key="2">
    <citation type="submission" date="2014-07" db="EMBL/GenBank/DDBJ databases">
        <authorList>
            <person name="Hull J."/>
        </authorList>
    </citation>
    <scope>NUCLEOTIDE SEQUENCE</scope>
</reference>
<evidence type="ECO:0000256" key="1">
    <source>
        <dbReference type="SAM" id="SignalP"/>
    </source>
</evidence>